<dbReference type="EMBL" id="HE796683">
    <property type="protein sequence ID" value="CCG99302.1"/>
    <property type="molecule type" value="Genomic_DNA"/>
</dbReference>
<dbReference type="AlphaFoldDB" id="I0K599"/>
<dbReference type="Proteomes" id="UP000011058">
    <property type="component" value="Chromosome"/>
</dbReference>
<evidence type="ECO:0000313" key="1">
    <source>
        <dbReference type="EMBL" id="CCG99302.1"/>
    </source>
</evidence>
<reference evidence="1 2" key="1">
    <citation type="journal article" date="2012" name="J. Bacteriol.">
        <title>Genome Sequence of Fibrella aestuarina BUZ 2T, a Filamentous Marine Bacterium.</title>
        <authorList>
            <person name="Filippini M."/>
            <person name="Qi W."/>
            <person name="Blom J."/>
            <person name="Goesmann A."/>
            <person name="Smits T.H."/>
            <person name="Bagheri H.C."/>
        </authorList>
    </citation>
    <scope>NUCLEOTIDE SEQUENCE [LARGE SCALE GENOMIC DNA]</scope>
    <source>
        <strain evidence="2">BUZ 2T</strain>
    </source>
</reference>
<dbReference type="STRING" id="1166018.FAES_1292"/>
<accession>I0K599</accession>
<dbReference type="KEGG" id="fae:FAES_1292"/>
<dbReference type="RefSeq" id="WP_015330401.1">
    <property type="nucleotide sequence ID" value="NC_020054.1"/>
</dbReference>
<organism evidence="1 2">
    <name type="scientific">Fibrella aestuarina BUZ 2</name>
    <dbReference type="NCBI Taxonomy" id="1166018"/>
    <lineage>
        <taxon>Bacteria</taxon>
        <taxon>Pseudomonadati</taxon>
        <taxon>Bacteroidota</taxon>
        <taxon>Cytophagia</taxon>
        <taxon>Cytophagales</taxon>
        <taxon>Spirosomataceae</taxon>
        <taxon>Fibrella</taxon>
    </lineage>
</organism>
<gene>
    <name evidence="1" type="ORF">FAES_1292</name>
</gene>
<evidence type="ECO:0000313" key="2">
    <source>
        <dbReference type="Proteomes" id="UP000011058"/>
    </source>
</evidence>
<protein>
    <submittedName>
        <fullName evidence="1">Uncharacterized protein</fullName>
    </submittedName>
</protein>
<dbReference type="eggNOG" id="ENOG5033BUZ">
    <property type="taxonomic scope" value="Bacteria"/>
</dbReference>
<name>I0K599_9BACT</name>
<dbReference type="PATRIC" id="fig|1166018.3.peg.3021"/>
<dbReference type="HOGENOM" id="CLU_1048673_0_0_10"/>
<keyword evidence="2" id="KW-1185">Reference proteome</keyword>
<sequence length="265" mass="29295">MSNSGESLTVTEMSDLREAIKAKYRTYQSLDRDRFPDFEYNSNRANYQPLKESFEVEFYEIRKIDRINNALHVPSTNTLALLFTNPDFIPGKKILNTCQSYAKGPSTLVANEANMGVAQAKPAISRNGALVLAGVVVGAALLIYQTTQQASPGSQLIIHRPYHDQIVPRQLLAEGRVTGLDTVWVVVRAIGRGQYWVQPPIGVEATGKWLGRIYIGSVDKGDIGVRSQIRAFGRPAIALQEGQILTSWPEADYASETIEVVRGTE</sequence>
<proteinExistence type="predicted"/>